<dbReference type="Proteomes" id="UP000464178">
    <property type="component" value="Chromosome"/>
</dbReference>
<dbReference type="EMBL" id="LR593886">
    <property type="protein sequence ID" value="VTR97259.1"/>
    <property type="molecule type" value="Genomic_DNA"/>
</dbReference>
<dbReference type="KEGG" id="gms:SOIL9_08100"/>
<dbReference type="RefSeq" id="WP_162671127.1">
    <property type="nucleotide sequence ID" value="NZ_LR593886.1"/>
</dbReference>
<proteinExistence type="predicted"/>
<gene>
    <name evidence="2" type="ORF">SOIL9_08100</name>
</gene>
<keyword evidence="3" id="KW-1185">Reference proteome</keyword>
<feature type="signal peptide" evidence="1">
    <location>
        <begin position="1"/>
        <end position="21"/>
    </location>
</feature>
<feature type="chain" id="PRO_5026844008" evidence="1">
    <location>
        <begin position="22"/>
        <end position="240"/>
    </location>
</feature>
<protein>
    <submittedName>
        <fullName evidence="2">Uncharacterized protein</fullName>
    </submittedName>
</protein>
<evidence type="ECO:0000256" key="1">
    <source>
        <dbReference type="SAM" id="SignalP"/>
    </source>
</evidence>
<dbReference type="AlphaFoldDB" id="A0A6P2D7X9"/>
<organism evidence="2 3">
    <name type="scientific">Gemmata massiliana</name>
    <dbReference type="NCBI Taxonomy" id="1210884"/>
    <lineage>
        <taxon>Bacteria</taxon>
        <taxon>Pseudomonadati</taxon>
        <taxon>Planctomycetota</taxon>
        <taxon>Planctomycetia</taxon>
        <taxon>Gemmatales</taxon>
        <taxon>Gemmataceae</taxon>
        <taxon>Gemmata</taxon>
    </lineage>
</organism>
<accession>A0A6P2D7X9</accession>
<reference evidence="2 3" key="1">
    <citation type="submission" date="2019-05" db="EMBL/GenBank/DDBJ databases">
        <authorList>
            <consortium name="Science for Life Laboratories"/>
        </authorList>
    </citation>
    <scope>NUCLEOTIDE SEQUENCE [LARGE SCALE GENOMIC DNA]</scope>
    <source>
        <strain evidence="2">Soil9</strain>
    </source>
</reference>
<keyword evidence="1" id="KW-0732">Signal</keyword>
<name>A0A6P2D7X9_9BACT</name>
<evidence type="ECO:0000313" key="2">
    <source>
        <dbReference type="EMBL" id="VTR97259.1"/>
    </source>
</evidence>
<sequence>MRRRRPMFLALAILAAFAGLASGALVVTVKRDPAFYATTAKKTPDWDSHERSTKFLTRVLDLQNDIRAKAEWGDTFTTEELNCFFTENMGAKDGLSELLPKGFHSPRIAIEDDHLKLGLRYGEGFWSSVVWMDLKVWLVADQVNVAAVEVCALQAGGLPFGSQSILDKIGDVARESSIDVTWYRNKSNPVGLFRFFAKQPRPTSQVLTLDVKDGKLTVAGRSFLDPAPALPTGVNPPPMP</sequence>
<evidence type="ECO:0000313" key="3">
    <source>
        <dbReference type="Proteomes" id="UP000464178"/>
    </source>
</evidence>